<evidence type="ECO:0000256" key="11">
    <source>
        <dbReference type="SAM" id="SignalP"/>
    </source>
</evidence>
<evidence type="ECO:0000256" key="7">
    <source>
        <dbReference type="ARBA" id="ARBA00023136"/>
    </source>
</evidence>
<keyword evidence="8" id="KW-0325">Glycoprotein</keyword>
<dbReference type="AlphaFoldDB" id="A0A6P8HHN7"/>
<evidence type="ECO:0000256" key="4">
    <source>
        <dbReference type="ARBA" id="ARBA00022692"/>
    </source>
</evidence>
<dbReference type="KEGG" id="aten:116291439"/>
<comment type="catalytic activity">
    <reaction evidence="9">
        <text>L-cystine(out) + H(+)(out) = L-cystine(in) + H(+)(in)</text>
        <dbReference type="Rhea" id="RHEA:66172"/>
        <dbReference type="ChEBI" id="CHEBI:15378"/>
        <dbReference type="ChEBI" id="CHEBI:35491"/>
    </reaction>
    <physiologicalReaction direction="left-to-right" evidence="9">
        <dbReference type="Rhea" id="RHEA:66173"/>
    </physiologicalReaction>
</comment>
<evidence type="ECO:0000256" key="1">
    <source>
        <dbReference type="ARBA" id="ARBA00004127"/>
    </source>
</evidence>
<dbReference type="GO" id="GO:0005774">
    <property type="term" value="C:vacuolar membrane"/>
    <property type="evidence" value="ECO:0007669"/>
    <property type="project" value="TreeGrafter"/>
</dbReference>
<accession>A0A6P8HHN7</accession>
<keyword evidence="5" id="KW-0677">Repeat</keyword>
<evidence type="ECO:0000256" key="10">
    <source>
        <dbReference type="SAM" id="Phobius"/>
    </source>
</evidence>
<dbReference type="InParanoid" id="A0A6P8HHN7"/>
<feature type="signal peptide" evidence="11">
    <location>
        <begin position="1"/>
        <end position="20"/>
    </location>
</feature>
<dbReference type="Proteomes" id="UP000515163">
    <property type="component" value="Unplaced"/>
</dbReference>
<evidence type="ECO:0000256" key="9">
    <source>
        <dbReference type="ARBA" id="ARBA00048473"/>
    </source>
</evidence>
<comment type="subcellular location">
    <subcellularLocation>
        <location evidence="1">Endomembrane system</location>
        <topology evidence="1">Multi-pass membrane protein</topology>
    </subcellularLocation>
</comment>
<keyword evidence="12" id="KW-1185">Reference proteome</keyword>
<dbReference type="FunFam" id="1.20.1280.290:FF:000023">
    <property type="entry name" value="Cystinosin homolog"/>
    <property type="match status" value="1"/>
</dbReference>
<feature type="chain" id="PRO_5028148631" evidence="11">
    <location>
        <begin position="21"/>
        <end position="269"/>
    </location>
</feature>
<dbReference type="PANTHER" id="PTHR13131:SF5">
    <property type="entry name" value="CYSTINOSIN"/>
    <property type="match status" value="1"/>
</dbReference>
<organism evidence="12 13">
    <name type="scientific">Actinia tenebrosa</name>
    <name type="common">Australian red waratah sea anemone</name>
    <dbReference type="NCBI Taxonomy" id="6105"/>
    <lineage>
        <taxon>Eukaryota</taxon>
        <taxon>Metazoa</taxon>
        <taxon>Cnidaria</taxon>
        <taxon>Anthozoa</taxon>
        <taxon>Hexacorallia</taxon>
        <taxon>Actiniaria</taxon>
        <taxon>Actiniidae</taxon>
        <taxon>Actinia</taxon>
    </lineage>
</organism>
<dbReference type="InterPro" id="IPR006603">
    <property type="entry name" value="PQ-loop_rpt"/>
</dbReference>
<reference evidence="13" key="1">
    <citation type="submission" date="2025-08" db="UniProtKB">
        <authorList>
            <consortium name="RefSeq"/>
        </authorList>
    </citation>
    <scope>IDENTIFICATION</scope>
</reference>
<keyword evidence="4 10" id="KW-0812">Transmembrane</keyword>
<dbReference type="GO" id="GO:0012505">
    <property type="term" value="C:endomembrane system"/>
    <property type="evidence" value="ECO:0007669"/>
    <property type="project" value="UniProtKB-SubCell"/>
</dbReference>
<evidence type="ECO:0000313" key="13">
    <source>
        <dbReference type="RefSeq" id="XP_031554468.1"/>
    </source>
</evidence>
<evidence type="ECO:0000256" key="8">
    <source>
        <dbReference type="ARBA" id="ARBA00023180"/>
    </source>
</evidence>
<feature type="transmembrane region" description="Helical" evidence="10">
    <location>
        <begin position="177"/>
        <end position="197"/>
    </location>
</feature>
<dbReference type="PANTHER" id="PTHR13131">
    <property type="entry name" value="CYSTINOSIN"/>
    <property type="match status" value="1"/>
</dbReference>
<proteinExistence type="inferred from homology"/>
<dbReference type="SMART" id="SM00679">
    <property type="entry name" value="CTNS"/>
    <property type="match status" value="1"/>
</dbReference>
<evidence type="ECO:0000256" key="3">
    <source>
        <dbReference type="ARBA" id="ARBA00022448"/>
    </source>
</evidence>
<protein>
    <submittedName>
        <fullName evidence="13">Cystinosin-like</fullName>
    </submittedName>
</protein>
<evidence type="ECO:0000313" key="12">
    <source>
        <dbReference type="Proteomes" id="UP000515163"/>
    </source>
</evidence>
<feature type="transmembrane region" description="Helical" evidence="10">
    <location>
        <begin position="217"/>
        <end position="238"/>
    </location>
</feature>
<feature type="non-terminal residue" evidence="13">
    <location>
        <position position="269"/>
    </location>
</feature>
<keyword evidence="6 10" id="KW-1133">Transmembrane helix</keyword>
<sequence>MALTLQIFLILIFGSIVCQGNKVIEVLTDADGDMHIEVGHSGHFGVYLKANYPVENLDLIANFTSSKPGIANLSKEEVSIFSNSKEDPCYVKFHGLKVGKATVTVKNATLVNESHSNTSIKYDGIKVVVRVVHFPPLIIINAVIGWIYFVAWSVSFYPQVYLNWKRKSVVGLNFDFLAYNITGFLAYGLFNIGMFWIPTVEHQYEKQHPGGINPVQLNDVVFTLHAIAVTLGTIFQCLIYDRGGQRVSNICKVLVAGSWLFAAIALVVT</sequence>
<gene>
    <name evidence="13" type="primary">LOC116291439</name>
</gene>
<evidence type="ECO:0000256" key="6">
    <source>
        <dbReference type="ARBA" id="ARBA00022989"/>
    </source>
</evidence>
<comment type="similarity">
    <text evidence="2">Belongs to the cystinosin family.</text>
</comment>
<evidence type="ECO:0000256" key="5">
    <source>
        <dbReference type="ARBA" id="ARBA00022737"/>
    </source>
</evidence>
<dbReference type="OrthoDB" id="75720at2759"/>
<dbReference type="InterPro" id="IPR005282">
    <property type="entry name" value="LC_transporter"/>
</dbReference>
<keyword evidence="11" id="KW-0732">Signal</keyword>
<feature type="transmembrane region" description="Helical" evidence="10">
    <location>
        <begin position="250"/>
        <end position="268"/>
    </location>
</feature>
<dbReference type="GO" id="GO:0015184">
    <property type="term" value="F:L-cystine transmembrane transporter activity"/>
    <property type="evidence" value="ECO:0007669"/>
    <property type="project" value="TreeGrafter"/>
</dbReference>
<keyword evidence="7 10" id="KW-0472">Membrane</keyword>
<keyword evidence="3" id="KW-0813">Transport</keyword>
<feature type="transmembrane region" description="Helical" evidence="10">
    <location>
        <begin position="137"/>
        <end position="157"/>
    </location>
</feature>
<name>A0A6P8HHN7_ACTTE</name>
<dbReference type="Gene3D" id="1.20.1280.290">
    <property type="match status" value="1"/>
</dbReference>
<evidence type="ECO:0000256" key="2">
    <source>
        <dbReference type="ARBA" id="ARBA00006855"/>
    </source>
</evidence>
<dbReference type="Pfam" id="PF04193">
    <property type="entry name" value="PQ-loop"/>
    <property type="match status" value="1"/>
</dbReference>
<dbReference type="GeneID" id="116291439"/>
<dbReference type="RefSeq" id="XP_031554468.1">
    <property type="nucleotide sequence ID" value="XM_031698608.1"/>
</dbReference>